<dbReference type="GO" id="GO:0005634">
    <property type="term" value="C:nucleus"/>
    <property type="evidence" value="ECO:0007669"/>
    <property type="project" value="TreeGrafter"/>
</dbReference>
<keyword evidence="2" id="KW-0677">Repeat</keyword>
<feature type="compositionally biased region" description="Polar residues" evidence="6">
    <location>
        <begin position="679"/>
        <end position="698"/>
    </location>
</feature>
<keyword evidence="4 5" id="KW-0862">Zinc</keyword>
<evidence type="ECO:0000256" key="1">
    <source>
        <dbReference type="ARBA" id="ARBA00022723"/>
    </source>
</evidence>
<feature type="compositionally biased region" description="Basic and acidic residues" evidence="6">
    <location>
        <begin position="421"/>
        <end position="432"/>
    </location>
</feature>
<feature type="domain" description="C3H1-type" evidence="7">
    <location>
        <begin position="496"/>
        <end position="519"/>
    </location>
</feature>
<evidence type="ECO:0000256" key="2">
    <source>
        <dbReference type="ARBA" id="ARBA00022737"/>
    </source>
</evidence>
<feature type="compositionally biased region" description="Basic and acidic residues" evidence="6">
    <location>
        <begin position="593"/>
        <end position="605"/>
    </location>
</feature>
<evidence type="ECO:0000256" key="5">
    <source>
        <dbReference type="PROSITE-ProRule" id="PRU00723"/>
    </source>
</evidence>
<dbReference type="InterPro" id="IPR045124">
    <property type="entry name" value="Su(sable)-like"/>
</dbReference>
<dbReference type="Gramene" id="AUR62033943-RA">
    <property type="protein sequence ID" value="AUR62033943-RA:cds"/>
    <property type="gene ID" value="AUR62033943"/>
</dbReference>
<keyword evidence="9" id="KW-1185">Reference proteome</keyword>
<keyword evidence="3 5" id="KW-0863">Zinc-finger</keyword>
<dbReference type="InterPro" id="IPR000571">
    <property type="entry name" value="Znf_CCCH"/>
</dbReference>
<dbReference type="InterPro" id="IPR036855">
    <property type="entry name" value="Znf_CCCH_sf"/>
</dbReference>
<dbReference type="SMART" id="SM00356">
    <property type="entry name" value="ZnF_C3H1"/>
    <property type="match status" value="2"/>
</dbReference>
<sequence>MDNSNPGVPSNDPIKELFGPPPPRRPIPSKSFDALVKIFSLFSDQNPFSECASNAKLPEFPRQCRDNLIDSRRLASGCVLCVDCANHTLHLSDVEHVVVPRVEKEASNTLAGSDTVEAHILSVHDHEANNERVPGEGCKDIGFSGSKLINELGRTNKSKTMEKLPSAEEGTSTGMAEVDKVHEELSDVFINNSVIAESSNSAKVTVDGNMKGYGAEEKKQKHVEVSTSTSGGDEAKSHTHLSVVREISDCREVGIQHVGMCPGEAQMPQGKQRKAPQGLSESENPTFAAPKSNNTGGTISNSIMMRNKSSAVTKGKIKKVKKTSAKDVNSGKSKILSIDSGTSYNMSSGGVDPVVCEKMVKQSVYGNTGKSTARKVGNNWPKSCAKIHYSRQELLNIWKMTSVPEDILKIVREIDAEVHSKYQDSAAGKKTDAGSAKKKNPGPPTENKMAEEEGEKCKFSHDVIPLTKSQPCCHFARQACMKGDDCPFDHQLSNYPCNSYVSTNFCSRGDSCSFSHKIPTKKVAETAAGVSHFGSTIRDQLDKSDSKQQLDANASFSSGVATPKNLKENIATQASLPGKAPKGLSFLSSGKSSLKDSGKLKEIDLSQKSGSATGTSSRPNIATTAVNVVKDLIDTPASDTPQGKGFISFVRHSAGSSGDKKQANPSQHRDNSRFYSFGKSENVNSSHKSDDPSATSDQLNKEMSSKVLSVCGMPEANPVPMSPKQISVPSSGGFPNCAGKSQATLPNNGHLGSQMRESESAKGSEKAVQPKLWGSPASSGQSPIMIGVKNTPGTAQRALLSTLSFAAKYGSGIKMTSASSAKEVTKNERASSGSGCTQDEPSKASAILDFLYSGSNKKKQ</sequence>
<dbReference type="PANTHER" id="PTHR13119">
    <property type="entry name" value="ZINC FINGER CCCH DOMAIN-CONTAINING PROTEI"/>
    <property type="match status" value="1"/>
</dbReference>
<dbReference type="GO" id="GO:0008270">
    <property type="term" value="F:zinc ion binding"/>
    <property type="evidence" value="ECO:0007669"/>
    <property type="project" value="UniProtKB-KW"/>
</dbReference>
<feature type="region of interest" description="Disordered" evidence="6">
    <location>
        <begin position="636"/>
        <end position="701"/>
    </location>
</feature>
<evidence type="ECO:0000313" key="8">
    <source>
        <dbReference type="EnsemblPlants" id="AUR62033943-RA:cds"/>
    </source>
</evidence>
<evidence type="ECO:0000313" key="9">
    <source>
        <dbReference type="Proteomes" id="UP000596660"/>
    </source>
</evidence>
<feature type="region of interest" description="Disordered" evidence="6">
    <location>
        <begin position="815"/>
        <end position="841"/>
    </location>
</feature>
<keyword evidence="1 5" id="KW-0479">Metal-binding</keyword>
<feature type="zinc finger region" description="C3H1-type" evidence="5">
    <location>
        <begin position="466"/>
        <end position="493"/>
    </location>
</feature>
<feature type="compositionally biased region" description="Polar residues" evidence="6">
    <location>
        <begin position="279"/>
        <end position="301"/>
    </location>
</feature>
<dbReference type="SUPFAM" id="SSF90229">
    <property type="entry name" value="CCCH zinc finger"/>
    <property type="match status" value="1"/>
</dbReference>
<dbReference type="OMA" id="HEANNER"/>
<feature type="region of interest" description="Disordered" evidence="6">
    <location>
        <begin position="261"/>
        <end position="301"/>
    </location>
</feature>
<feature type="compositionally biased region" description="Basic and acidic residues" evidence="6">
    <location>
        <begin position="215"/>
        <end position="224"/>
    </location>
</feature>
<evidence type="ECO:0000256" key="3">
    <source>
        <dbReference type="ARBA" id="ARBA00022771"/>
    </source>
</evidence>
<evidence type="ECO:0000259" key="7">
    <source>
        <dbReference type="PROSITE" id="PS50103"/>
    </source>
</evidence>
<feature type="compositionally biased region" description="Polar residues" evidence="6">
    <location>
        <begin position="606"/>
        <end position="619"/>
    </location>
</feature>
<dbReference type="GO" id="GO:0045892">
    <property type="term" value="P:negative regulation of DNA-templated transcription"/>
    <property type="evidence" value="ECO:0007669"/>
    <property type="project" value="InterPro"/>
</dbReference>
<dbReference type="GO" id="GO:0003723">
    <property type="term" value="F:RNA binding"/>
    <property type="evidence" value="ECO:0007669"/>
    <property type="project" value="InterPro"/>
</dbReference>
<feature type="zinc finger region" description="C3H1-type" evidence="5">
    <location>
        <begin position="496"/>
        <end position="519"/>
    </location>
</feature>
<protein>
    <recommendedName>
        <fullName evidence="7">C3H1-type domain-containing protein</fullName>
    </recommendedName>
</protein>
<dbReference type="Gene3D" id="4.10.1000.10">
    <property type="entry name" value="Zinc finger, CCCH-type"/>
    <property type="match status" value="1"/>
</dbReference>
<reference evidence="8" key="1">
    <citation type="journal article" date="2017" name="Nature">
        <title>The genome of Chenopodium quinoa.</title>
        <authorList>
            <person name="Jarvis D.E."/>
            <person name="Ho Y.S."/>
            <person name="Lightfoot D.J."/>
            <person name="Schmoeckel S.M."/>
            <person name="Li B."/>
            <person name="Borm T.J.A."/>
            <person name="Ohyanagi H."/>
            <person name="Mineta K."/>
            <person name="Michell C.T."/>
            <person name="Saber N."/>
            <person name="Kharbatia N.M."/>
            <person name="Rupper R.R."/>
            <person name="Sharp A.R."/>
            <person name="Dally N."/>
            <person name="Boughton B.A."/>
            <person name="Woo Y.H."/>
            <person name="Gao G."/>
            <person name="Schijlen E.G.W.M."/>
            <person name="Guo X."/>
            <person name="Momin A.A."/>
            <person name="Negrao S."/>
            <person name="Al-Babili S."/>
            <person name="Gehring C."/>
            <person name="Roessner U."/>
            <person name="Jung C."/>
            <person name="Murphy K."/>
            <person name="Arold S.T."/>
            <person name="Gojobori T."/>
            <person name="van der Linden C.G."/>
            <person name="van Loo E.N."/>
            <person name="Jellen E.N."/>
            <person name="Maughan P.J."/>
            <person name="Tester M."/>
        </authorList>
    </citation>
    <scope>NUCLEOTIDE SEQUENCE [LARGE SCALE GENOMIC DNA]</scope>
    <source>
        <strain evidence="8">cv. PI 614886</strain>
    </source>
</reference>
<feature type="compositionally biased region" description="Basic and acidic residues" evidence="6">
    <location>
        <begin position="756"/>
        <end position="765"/>
    </location>
</feature>
<feature type="compositionally biased region" description="Polar residues" evidence="6">
    <location>
        <begin position="830"/>
        <end position="839"/>
    </location>
</feature>
<organism evidence="8 9">
    <name type="scientific">Chenopodium quinoa</name>
    <name type="common">Quinoa</name>
    <dbReference type="NCBI Taxonomy" id="63459"/>
    <lineage>
        <taxon>Eukaryota</taxon>
        <taxon>Viridiplantae</taxon>
        <taxon>Streptophyta</taxon>
        <taxon>Embryophyta</taxon>
        <taxon>Tracheophyta</taxon>
        <taxon>Spermatophyta</taxon>
        <taxon>Magnoliopsida</taxon>
        <taxon>eudicotyledons</taxon>
        <taxon>Gunneridae</taxon>
        <taxon>Pentapetalae</taxon>
        <taxon>Caryophyllales</taxon>
        <taxon>Chenopodiaceae</taxon>
        <taxon>Chenopodioideae</taxon>
        <taxon>Atripliceae</taxon>
        <taxon>Chenopodium</taxon>
    </lineage>
</organism>
<feature type="region of interest" description="Disordered" evidence="6">
    <location>
        <begin position="421"/>
        <end position="453"/>
    </location>
</feature>
<proteinExistence type="predicted"/>
<dbReference type="PANTHER" id="PTHR13119:SF12">
    <property type="entry name" value="PROTEIN SUPPRESSOR OF SABLE"/>
    <property type="match status" value="1"/>
</dbReference>
<accession>A0A803MRP2</accession>
<feature type="region of interest" description="Disordered" evidence="6">
    <location>
        <begin position="592"/>
        <end position="619"/>
    </location>
</feature>
<evidence type="ECO:0000256" key="4">
    <source>
        <dbReference type="ARBA" id="ARBA00022833"/>
    </source>
</evidence>
<feature type="domain" description="C3H1-type" evidence="7">
    <location>
        <begin position="466"/>
        <end position="493"/>
    </location>
</feature>
<dbReference type="PROSITE" id="PS50103">
    <property type="entry name" value="ZF_C3H1"/>
    <property type="match status" value="2"/>
</dbReference>
<name>A0A803MRP2_CHEQI</name>
<dbReference type="EnsemblPlants" id="AUR62033943-RA">
    <property type="protein sequence ID" value="AUR62033943-RA:cds"/>
    <property type="gene ID" value="AUR62033943"/>
</dbReference>
<feature type="region of interest" description="Disordered" evidence="6">
    <location>
        <begin position="1"/>
        <end position="28"/>
    </location>
</feature>
<feature type="region of interest" description="Disordered" evidence="6">
    <location>
        <begin position="215"/>
        <end position="240"/>
    </location>
</feature>
<feature type="compositionally biased region" description="Basic and acidic residues" evidence="6">
    <location>
        <begin position="658"/>
        <end position="672"/>
    </location>
</feature>
<dbReference type="Proteomes" id="UP000596660">
    <property type="component" value="Unplaced"/>
</dbReference>
<evidence type="ECO:0000256" key="6">
    <source>
        <dbReference type="SAM" id="MobiDB-lite"/>
    </source>
</evidence>
<dbReference type="AlphaFoldDB" id="A0A803MRP2"/>
<feature type="region of interest" description="Disordered" evidence="6">
    <location>
        <begin position="743"/>
        <end position="780"/>
    </location>
</feature>
<reference evidence="8" key="2">
    <citation type="submission" date="2021-03" db="UniProtKB">
        <authorList>
            <consortium name="EnsemblPlants"/>
        </authorList>
    </citation>
    <scope>IDENTIFICATION</scope>
</reference>